<evidence type="ECO:0000313" key="3">
    <source>
        <dbReference type="Proteomes" id="UP000315783"/>
    </source>
</evidence>
<evidence type="ECO:0000256" key="1">
    <source>
        <dbReference type="SAM" id="MobiDB-lite"/>
    </source>
</evidence>
<dbReference type="AlphaFoldDB" id="A0A545V942"/>
<proteinExistence type="predicted"/>
<sequence>MGDVERVRGTPYGVSRDCSNGSRHKPRHDMAIERLTSHSWCGCFSVTPEEWLGRGTKGCGCIMWKGASFGVAAVIRTYLGQTADHHEGPWAKTAGRVCPERKS</sequence>
<accession>A0A545V942</accession>
<comment type="caution">
    <text evidence="2">The sequence shown here is derived from an EMBL/GenBank/DDBJ whole genome shotgun (WGS) entry which is preliminary data.</text>
</comment>
<dbReference type="Proteomes" id="UP000315783">
    <property type="component" value="Unassembled WGS sequence"/>
</dbReference>
<keyword evidence="3" id="KW-1185">Reference proteome</keyword>
<reference evidence="2 3" key="1">
    <citation type="journal article" date="2019" name="Appl. Microbiol. Biotechnol.">
        <title>Genome sequence of Isaria javanica and comparative genome analysis insights into family S53 peptidase evolution in fungal entomopathogens.</title>
        <authorList>
            <person name="Lin R."/>
            <person name="Zhang X."/>
            <person name="Xin B."/>
            <person name="Zou M."/>
            <person name="Gao Y."/>
            <person name="Qin F."/>
            <person name="Hu Q."/>
            <person name="Xie B."/>
            <person name="Cheng X."/>
        </authorList>
    </citation>
    <scope>NUCLEOTIDE SEQUENCE [LARGE SCALE GENOMIC DNA]</scope>
    <source>
        <strain evidence="2 3">IJ1G</strain>
    </source>
</reference>
<gene>
    <name evidence="2" type="ORF">IF1G_02324</name>
</gene>
<feature type="region of interest" description="Disordered" evidence="1">
    <location>
        <begin position="1"/>
        <end position="26"/>
    </location>
</feature>
<name>A0A545V942_9HYPO</name>
<dbReference type="EMBL" id="SPUK01000003">
    <property type="protein sequence ID" value="TQV98244.1"/>
    <property type="molecule type" value="Genomic_DNA"/>
</dbReference>
<organism evidence="2 3">
    <name type="scientific">Cordyceps javanica</name>
    <dbReference type="NCBI Taxonomy" id="43265"/>
    <lineage>
        <taxon>Eukaryota</taxon>
        <taxon>Fungi</taxon>
        <taxon>Dikarya</taxon>
        <taxon>Ascomycota</taxon>
        <taxon>Pezizomycotina</taxon>
        <taxon>Sordariomycetes</taxon>
        <taxon>Hypocreomycetidae</taxon>
        <taxon>Hypocreales</taxon>
        <taxon>Cordycipitaceae</taxon>
        <taxon>Cordyceps</taxon>
    </lineage>
</organism>
<protein>
    <submittedName>
        <fullName evidence="2">Uncharacterized protein</fullName>
    </submittedName>
</protein>
<evidence type="ECO:0000313" key="2">
    <source>
        <dbReference type="EMBL" id="TQV98244.1"/>
    </source>
</evidence>